<organism evidence="6 7">
    <name type="scientific">Halalkalibacter kiskunsagensis</name>
    <dbReference type="NCBI Taxonomy" id="1548599"/>
    <lineage>
        <taxon>Bacteria</taxon>
        <taxon>Bacillati</taxon>
        <taxon>Bacillota</taxon>
        <taxon>Bacilli</taxon>
        <taxon>Bacillales</taxon>
        <taxon>Bacillaceae</taxon>
        <taxon>Halalkalibacter</taxon>
    </lineage>
</organism>
<keyword evidence="2" id="KW-0641">Proline biosynthesis</keyword>
<evidence type="ECO:0000256" key="3">
    <source>
        <dbReference type="NCBIfam" id="TIGR00112"/>
    </source>
</evidence>
<name>A0ABV6KAV0_9BACI</name>
<dbReference type="Pfam" id="PF03807">
    <property type="entry name" value="F420_oxidored"/>
    <property type="match status" value="1"/>
</dbReference>
<keyword evidence="2" id="KW-0028">Amino-acid biosynthesis</keyword>
<proteinExistence type="inferred from homology"/>
<gene>
    <name evidence="2 6" type="primary">proC</name>
    <name evidence="6" type="ORF">ACFFHM_07855</name>
</gene>
<dbReference type="InterPro" id="IPR036291">
    <property type="entry name" value="NAD(P)-bd_dom_sf"/>
</dbReference>
<dbReference type="Proteomes" id="UP001589838">
    <property type="component" value="Unassembled WGS sequence"/>
</dbReference>
<dbReference type="SUPFAM" id="SSF48179">
    <property type="entry name" value="6-phosphogluconate dehydrogenase C-terminal domain-like"/>
    <property type="match status" value="1"/>
</dbReference>
<keyword evidence="2" id="KW-0521">NADP</keyword>
<accession>A0ABV6KAV0</accession>
<evidence type="ECO:0000259" key="4">
    <source>
        <dbReference type="Pfam" id="PF03807"/>
    </source>
</evidence>
<dbReference type="EC" id="1.5.1.2" evidence="2 3"/>
<dbReference type="PANTHER" id="PTHR11645:SF49">
    <property type="entry name" value="PYRROLINE-5-CARBOXYLATE REDUCTASE 1"/>
    <property type="match status" value="1"/>
</dbReference>
<sequence length="285" mass="31248">MILVTQNYKLAFIGAGSMAEAIFSGLIQQNKMSPENIIVTNRQNEERLLELKEKYGVQISSNHEHVLAEANVVILAMKPAGVQKAIESIRSYTSENQLFISVLAGITTDYISYLLGHNAPVIRVMPNTSAAVGSSATVFAPGKSVKDEHLTITESLFQAVGMVRQVKEEDVDSVTAIAGSGPAYMYYIVEAMFDSLDELHLDRQLGEALILQMIQGSVDLMKNSGHTPRELYQKVKSPGGTTEAGLKVLEDNQIQETMRNCINRAAQRSKEITKEMSTVPANTIK</sequence>
<comment type="caution">
    <text evidence="6">The sequence shown here is derived from an EMBL/GenBank/DDBJ whole genome shotgun (WGS) entry which is preliminary data.</text>
</comment>
<feature type="domain" description="Pyrroline-5-carboxylate reductase dimerisation" evidence="5">
    <location>
        <begin position="168"/>
        <end position="271"/>
    </location>
</feature>
<feature type="domain" description="Pyrroline-5-carboxylate reductase catalytic N-terminal" evidence="4">
    <location>
        <begin position="9"/>
        <end position="105"/>
    </location>
</feature>
<dbReference type="GO" id="GO:0004735">
    <property type="term" value="F:pyrroline-5-carboxylate reductase activity"/>
    <property type="evidence" value="ECO:0007669"/>
    <property type="project" value="UniProtKB-EC"/>
</dbReference>
<comment type="pathway">
    <text evidence="2">Amino-acid biosynthesis; L-proline biosynthesis; L-proline from L-glutamate 5-semialdehyde: step 1/1.</text>
</comment>
<protein>
    <recommendedName>
        <fullName evidence="2 3">Pyrroline-5-carboxylate reductase</fullName>
        <shortName evidence="2">P5C reductase</shortName>
        <shortName evidence="2">P5CR</shortName>
        <ecNumber evidence="2 3">1.5.1.2</ecNumber>
    </recommendedName>
    <alternativeName>
        <fullName evidence="2">PCA reductase</fullName>
    </alternativeName>
</protein>
<keyword evidence="7" id="KW-1185">Reference proteome</keyword>
<evidence type="ECO:0000313" key="7">
    <source>
        <dbReference type="Proteomes" id="UP001589838"/>
    </source>
</evidence>
<comment type="function">
    <text evidence="2">Catalyzes the reduction of 1-pyrroline-5-carboxylate (PCA) to L-proline.</text>
</comment>
<comment type="catalytic activity">
    <reaction evidence="2">
        <text>L-proline + NAD(+) = (S)-1-pyrroline-5-carboxylate + NADH + 2 H(+)</text>
        <dbReference type="Rhea" id="RHEA:14105"/>
        <dbReference type="ChEBI" id="CHEBI:15378"/>
        <dbReference type="ChEBI" id="CHEBI:17388"/>
        <dbReference type="ChEBI" id="CHEBI:57540"/>
        <dbReference type="ChEBI" id="CHEBI:57945"/>
        <dbReference type="ChEBI" id="CHEBI:60039"/>
        <dbReference type="EC" id="1.5.1.2"/>
    </reaction>
</comment>
<dbReference type="Pfam" id="PF14748">
    <property type="entry name" value="P5CR_dimer"/>
    <property type="match status" value="1"/>
</dbReference>
<comment type="catalytic activity">
    <reaction evidence="2">
        <text>L-proline + NADP(+) = (S)-1-pyrroline-5-carboxylate + NADPH + 2 H(+)</text>
        <dbReference type="Rhea" id="RHEA:14109"/>
        <dbReference type="ChEBI" id="CHEBI:15378"/>
        <dbReference type="ChEBI" id="CHEBI:17388"/>
        <dbReference type="ChEBI" id="CHEBI:57783"/>
        <dbReference type="ChEBI" id="CHEBI:58349"/>
        <dbReference type="ChEBI" id="CHEBI:60039"/>
        <dbReference type="EC" id="1.5.1.2"/>
    </reaction>
</comment>
<evidence type="ECO:0000256" key="1">
    <source>
        <dbReference type="ARBA" id="ARBA00005525"/>
    </source>
</evidence>
<evidence type="ECO:0000256" key="2">
    <source>
        <dbReference type="HAMAP-Rule" id="MF_01925"/>
    </source>
</evidence>
<evidence type="ECO:0000313" key="6">
    <source>
        <dbReference type="EMBL" id="MFC0470438.1"/>
    </source>
</evidence>
<dbReference type="Gene3D" id="1.10.3730.10">
    <property type="entry name" value="ProC C-terminal domain-like"/>
    <property type="match status" value="1"/>
</dbReference>
<evidence type="ECO:0000259" key="5">
    <source>
        <dbReference type="Pfam" id="PF14748"/>
    </source>
</evidence>
<comment type="subcellular location">
    <subcellularLocation>
        <location evidence="2">Cytoplasm</location>
    </subcellularLocation>
</comment>
<dbReference type="HAMAP" id="MF_01925">
    <property type="entry name" value="P5C_reductase"/>
    <property type="match status" value="1"/>
</dbReference>
<dbReference type="EMBL" id="JBHLUX010000020">
    <property type="protein sequence ID" value="MFC0470438.1"/>
    <property type="molecule type" value="Genomic_DNA"/>
</dbReference>
<dbReference type="RefSeq" id="WP_335960333.1">
    <property type="nucleotide sequence ID" value="NZ_JAXBLX010000009.1"/>
</dbReference>
<keyword evidence="2 6" id="KW-0560">Oxidoreductase</keyword>
<reference evidence="6 7" key="1">
    <citation type="submission" date="2024-09" db="EMBL/GenBank/DDBJ databases">
        <authorList>
            <person name="Sun Q."/>
            <person name="Mori K."/>
        </authorList>
    </citation>
    <scope>NUCLEOTIDE SEQUENCE [LARGE SCALE GENOMIC DNA]</scope>
    <source>
        <strain evidence="6 7">NCAIM B.02610</strain>
    </source>
</reference>
<comment type="similarity">
    <text evidence="1 2">Belongs to the pyrroline-5-carboxylate reductase family.</text>
</comment>
<dbReference type="SUPFAM" id="SSF51735">
    <property type="entry name" value="NAD(P)-binding Rossmann-fold domains"/>
    <property type="match status" value="1"/>
</dbReference>
<dbReference type="InterPro" id="IPR028939">
    <property type="entry name" value="P5C_Rdtase_cat_N"/>
</dbReference>
<keyword evidence="2" id="KW-0963">Cytoplasm</keyword>
<dbReference type="InterPro" id="IPR000304">
    <property type="entry name" value="Pyrroline-COOH_reductase"/>
</dbReference>
<dbReference type="PANTHER" id="PTHR11645">
    <property type="entry name" value="PYRROLINE-5-CARBOXYLATE REDUCTASE"/>
    <property type="match status" value="1"/>
</dbReference>
<dbReference type="PIRSF" id="PIRSF000193">
    <property type="entry name" value="Pyrrol-5-carb_rd"/>
    <property type="match status" value="1"/>
</dbReference>
<dbReference type="InterPro" id="IPR008927">
    <property type="entry name" value="6-PGluconate_DH-like_C_sf"/>
</dbReference>
<dbReference type="NCBIfam" id="TIGR00112">
    <property type="entry name" value="proC"/>
    <property type="match status" value="1"/>
</dbReference>
<dbReference type="Gene3D" id="3.40.50.720">
    <property type="entry name" value="NAD(P)-binding Rossmann-like Domain"/>
    <property type="match status" value="1"/>
</dbReference>
<dbReference type="InterPro" id="IPR029036">
    <property type="entry name" value="P5CR_dimer"/>
</dbReference>